<keyword evidence="3" id="KW-1185">Reference proteome</keyword>
<dbReference type="GO" id="GO:0140824">
    <property type="term" value="F:thioredoxin-dependent peroxiredoxin activity"/>
    <property type="evidence" value="ECO:0007669"/>
    <property type="project" value="UniProtKB-EC"/>
</dbReference>
<dbReference type="Proteomes" id="UP001589608">
    <property type="component" value="Unassembled WGS sequence"/>
</dbReference>
<feature type="domain" description="Thioredoxin" evidence="1">
    <location>
        <begin position="56"/>
        <end position="185"/>
    </location>
</feature>
<proteinExistence type="predicted"/>
<accession>A0ABV5MAW0</accession>
<dbReference type="InterPro" id="IPR000866">
    <property type="entry name" value="AhpC/TSA"/>
</dbReference>
<evidence type="ECO:0000259" key="1">
    <source>
        <dbReference type="PROSITE" id="PS51352"/>
    </source>
</evidence>
<name>A0ABV5MAW0_9ACTN</name>
<dbReference type="InterPro" id="IPR036249">
    <property type="entry name" value="Thioredoxin-like_sf"/>
</dbReference>
<dbReference type="Pfam" id="PF00578">
    <property type="entry name" value="AhpC-TSA"/>
    <property type="match status" value="1"/>
</dbReference>
<organism evidence="2 3">
    <name type="scientific">Dactylosporangium vinaceum</name>
    <dbReference type="NCBI Taxonomy" id="53362"/>
    <lineage>
        <taxon>Bacteria</taxon>
        <taxon>Bacillati</taxon>
        <taxon>Actinomycetota</taxon>
        <taxon>Actinomycetes</taxon>
        <taxon>Micromonosporales</taxon>
        <taxon>Micromonosporaceae</taxon>
        <taxon>Dactylosporangium</taxon>
    </lineage>
</organism>
<evidence type="ECO:0000313" key="3">
    <source>
        <dbReference type="Proteomes" id="UP001589608"/>
    </source>
</evidence>
<keyword evidence="2" id="KW-0560">Oxidoreductase</keyword>
<dbReference type="InterPro" id="IPR013766">
    <property type="entry name" value="Thioredoxin_domain"/>
</dbReference>
<dbReference type="SUPFAM" id="SSF52833">
    <property type="entry name" value="Thioredoxin-like"/>
    <property type="match status" value="1"/>
</dbReference>
<dbReference type="EMBL" id="JBHMCA010000043">
    <property type="protein sequence ID" value="MFB9445987.1"/>
    <property type="molecule type" value="Genomic_DNA"/>
</dbReference>
<sequence length="185" mass="18997">MPVLIVAVALVGALCLLNLLFALGVIRRLREQTKLIDALYEVVGDMPDAGAGGSGPAAGDTVADFRATTTAGELVARDDLAAASVVAFLAADCKGCHEQLPGFLAWARDQDRGRVLAVVNADGADPRSFVEQLSPVARVVLEGAKPAVARAFKVTSYPQFVVVGPGATVAEVIHAASRLPVGAPA</sequence>
<protein>
    <submittedName>
        <fullName evidence="2">Peroxiredoxin family protein</fullName>
        <ecNumber evidence="2">1.11.1.24</ecNumber>
    </submittedName>
</protein>
<evidence type="ECO:0000313" key="2">
    <source>
        <dbReference type="EMBL" id="MFB9445987.1"/>
    </source>
</evidence>
<dbReference type="PROSITE" id="PS51352">
    <property type="entry name" value="THIOREDOXIN_2"/>
    <property type="match status" value="1"/>
</dbReference>
<dbReference type="EC" id="1.11.1.24" evidence="2"/>
<dbReference type="RefSeq" id="WP_223092960.1">
    <property type="nucleotide sequence ID" value="NZ_CP061913.1"/>
</dbReference>
<gene>
    <name evidence="2" type="ORF">ACFFTR_23140</name>
</gene>
<reference evidence="2 3" key="1">
    <citation type="submission" date="2024-09" db="EMBL/GenBank/DDBJ databases">
        <authorList>
            <person name="Sun Q."/>
            <person name="Mori K."/>
        </authorList>
    </citation>
    <scope>NUCLEOTIDE SEQUENCE [LARGE SCALE GENOMIC DNA]</scope>
    <source>
        <strain evidence="2 3">JCM 3307</strain>
    </source>
</reference>
<keyword evidence="2" id="KW-0575">Peroxidase</keyword>
<dbReference type="Gene3D" id="3.40.30.10">
    <property type="entry name" value="Glutaredoxin"/>
    <property type="match status" value="1"/>
</dbReference>
<comment type="caution">
    <text evidence="2">The sequence shown here is derived from an EMBL/GenBank/DDBJ whole genome shotgun (WGS) entry which is preliminary data.</text>
</comment>